<feature type="compositionally biased region" description="Basic and acidic residues" evidence="5">
    <location>
        <begin position="1"/>
        <end position="12"/>
    </location>
</feature>
<organism evidence="6 7">
    <name type="scientific">Paramuricea clavata</name>
    <name type="common">Red gorgonian</name>
    <name type="synonym">Violescent sea-whip</name>
    <dbReference type="NCBI Taxonomy" id="317549"/>
    <lineage>
        <taxon>Eukaryota</taxon>
        <taxon>Metazoa</taxon>
        <taxon>Cnidaria</taxon>
        <taxon>Anthozoa</taxon>
        <taxon>Octocorallia</taxon>
        <taxon>Malacalcyonacea</taxon>
        <taxon>Plexauridae</taxon>
        <taxon>Paramuricea</taxon>
    </lineage>
</organism>
<feature type="compositionally biased region" description="Polar residues" evidence="5">
    <location>
        <begin position="186"/>
        <end position="195"/>
    </location>
</feature>
<dbReference type="CDD" id="cd03717">
    <property type="entry name" value="SOCS_SOCS_like"/>
    <property type="match status" value="1"/>
</dbReference>
<accession>A0A7D9D5J2</accession>
<feature type="region of interest" description="Disordered" evidence="5">
    <location>
        <begin position="1"/>
        <end position="30"/>
    </location>
</feature>
<dbReference type="PANTHER" id="PTHR10155">
    <property type="entry name" value="PHOSPHATIDYLINOSITOL 3-KINASE REGULATORY SUBUNIT"/>
    <property type="match status" value="1"/>
</dbReference>
<keyword evidence="7" id="KW-1185">Reference proteome</keyword>
<dbReference type="SMART" id="SM00969">
    <property type="entry name" value="SOCS_box"/>
    <property type="match status" value="1"/>
</dbReference>
<evidence type="ECO:0000256" key="1">
    <source>
        <dbReference type="ARBA" id="ARBA00022604"/>
    </source>
</evidence>
<reference evidence="6" key="1">
    <citation type="submission" date="2020-04" db="EMBL/GenBank/DDBJ databases">
        <authorList>
            <person name="Alioto T."/>
            <person name="Alioto T."/>
            <person name="Gomez Garrido J."/>
        </authorList>
    </citation>
    <scope>NUCLEOTIDE SEQUENCE</scope>
    <source>
        <strain evidence="6">A484AB</strain>
    </source>
</reference>
<dbReference type="GO" id="GO:0005942">
    <property type="term" value="C:phosphatidylinositol 3-kinase complex"/>
    <property type="evidence" value="ECO:0007669"/>
    <property type="project" value="TreeGrafter"/>
</dbReference>
<keyword evidence="3" id="KW-0833">Ubl conjugation pathway</keyword>
<evidence type="ECO:0000313" key="7">
    <source>
        <dbReference type="Proteomes" id="UP001152795"/>
    </source>
</evidence>
<evidence type="ECO:0000256" key="2">
    <source>
        <dbReference type="ARBA" id="ARBA00022700"/>
    </source>
</evidence>
<dbReference type="Pfam" id="PF00017">
    <property type="entry name" value="SH2"/>
    <property type="match status" value="1"/>
</dbReference>
<evidence type="ECO:0000256" key="5">
    <source>
        <dbReference type="SAM" id="MobiDB-lite"/>
    </source>
</evidence>
<evidence type="ECO:0000313" key="6">
    <source>
        <dbReference type="EMBL" id="CAB3977353.1"/>
    </source>
</evidence>
<dbReference type="SUPFAM" id="SSF55550">
    <property type="entry name" value="SH2 domain"/>
    <property type="match status" value="1"/>
</dbReference>
<dbReference type="InterPro" id="IPR036860">
    <property type="entry name" value="SH2_dom_sf"/>
</dbReference>
<dbReference type="EMBL" id="CACRXK020000043">
    <property type="protein sequence ID" value="CAB3977353.1"/>
    <property type="molecule type" value="Genomic_DNA"/>
</dbReference>
<dbReference type="OrthoDB" id="5979828at2759"/>
<proteinExistence type="predicted"/>
<dbReference type="PROSITE" id="PS50225">
    <property type="entry name" value="SOCS"/>
    <property type="match status" value="1"/>
</dbReference>
<comment type="caution">
    <text evidence="6">The sequence shown here is derived from an EMBL/GenBank/DDBJ whole genome shotgun (WGS) entry which is preliminary data.</text>
</comment>
<sequence>MAEGCSRSETRTVDILSSSQQEDGRNFPANSLAMLGRRPLSDSSIKYEENAFHDSSEVKLVHFAERRNSFSTQGSSDGGNSSDDGLKASTSRGPKAPEQSFRIRSRKGTKPAFHCDCPQSQKSKRKAARKLSTLTTSSGLPFPVLPVETKSRPRKTDGSFMKRVKKLFCDSGSPTNCEELRFPDGTSASSKSTKAINEAEQSRCTKKDIQKKERHYIIGDILAVTNCSYYWGSINRHEAEELLVGKPDGTFLLRDSAHKDHLFSVSFRRYNKTLHARIEQWDHKYSFDHESPVAYFSITIAGLLSHYSIGEYCMFFEPMLVKPLIRTQPQPLMSLCRGAIGNCTRYEDIEKLPIPSSLKTYLKEYNYCIKPKSKKDEEGKRKRNSTLCIGR</sequence>
<dbReference type="AlphaFoldDB" id="A0A7D9D5J2"/>
<keyword evidence="4" id="KW-0727">SH2 domain</keyword>
<feature type="region of interest" description="Disordered" evidence="5">
    <location>
        <begin position="180"/>
        <end position="204"/>
    </location>
</feature>
<dbReference type="SMART" id="SM00252">
    <property type="entry name" value="SH2"/>
    <property type="match status" value="1"/>
</dbReference>
<keyword evidence="1" id="KW-0341">Growth regulation</keyword>
<dbReference type="PROSITE" id="PS50001">
    <property type="entry name" value="SH2"/>
    <property type="match status" value="1"/>
</dbReference>
<keyword evidence="2" id="KW-0734">Signal transduction inhibitor</keyword>
<dbReference type="GO" id="GO:0035556">
    <property type="term" value="P:intracellular signal transduction"/>
    <property type="evidence" value="ECO:0007669"/>
    <property type="project" value="InterPro"/>
</dbReference>
<protein>
    <submittedName>
        <fullName evidence="6">Suppressor of cytokine signaling 4</fullName>
    </submittedName>
</protein>
<feature type="compositionally biased region" description="Low complexity" evidence="5">
    <location>
        <begin position="74"/>
        <end position="83"/>
    </location>
</feature>
<evidence type="ECO:0000256" key="3">
    <source>
        <dbReference type="ARBA" id="ARBA00022786"/>
    </source>
</evidence>
<dbReference type="InterPro" id="IPR036036">
    <property type="entry name" value="SOCS_box-like_dom_sf"/>
</dbReference>
<dbReference type="Proteomes" id="UP001152795">
    <property type="component" value="Unassembled WGS sequence"/>
</dbReference>
<gene>
    <name evidence="6" type="ORF">PACLA_8A023357</name>
</gene>
<dbReference type="SMART" id="SM00253">
    <property type="entry name" value="SOCS"/>
    <property type="match status" value="1"/>
</dbReference>
<feature type="region of interest" description="Disordered" evidence="5">
    <location>
        <begin position="69"/>
        <end position="133"/>
    </location>
</feature>
<dbReference type="PANTHER" id="PTHR10155:SF0">
    <property type="entry name" value="SUPPRESSOR OF CYTOKINE SIGNALING AT 36E, ISOFORM D"/>
    <property type="match status" value="1"/>
</dbReference>
<evidence type="ECO:0000256" key="4">
    <source>
        <dbReference type="ARBA" id="ARBA00022999"/>
    </source>
</evidence>
<dbReference type="Gene3D" id="3.30.505.10">
    <property type="entry name" value="SH2 domain"/>
    <property type="match status" value="1"/>
</dbReference>
<dbReference type="InterPro" id="IPR001496">
    <property type="entry name" value="SOCS_box"/>
</dbReference>
<dbReference type="GO" id="GO:0046935">
    <property type="term" value="F:1-phosphatidylinositol-3-kinase regulator activity"/>
    <property type="evidence" value="ECO:0007669"/>
    <property type="project" value="TreeGrafter"/>
</dbReference>
<name>A0A7D9D5J2_PARCT</name>
<dbReference type="GO" id="GO:0046854">
    <property type="term" value="P:phosphatidylinositol phosphate biosynthetic process"/>
    <property type="evidence" value="ECO:0007669"/>
    <property type="project" value="TreeGrafter"/>
</dbReference>
<dbReference type="GO" id="GO:0009968">
    <property type="term" value="P:negative regulation of signal transduction"/>
    <property type="evidence" value="ECO:0007669"/>
    <property type="project" value="UniProtKB-KW"/>
</dbReference>
<dbReference type="Pfam" id="PF07525">
    <property type="entry name" value="SOCS_box"/>
    <property type="match status" value="1"/>
</dbReference>
<dbReference type="InterPro" id="IPR000980">
    <property type="entry name" value="SH2"/>
</dbReference>
<dbReference type="SUPFAM" id="SSF158235">
    <property type="entry name" value="SOCS box-like"/>
    <property type="match status" value="1"/>
</dbReference>